<evidence type="ECO:0000313" key="1">
    <source>
        <dbReference type="EMBL" id="KAF1026105.1"/>
    </source>
</evidence>
<sequence length="165" mass="19079">MIGKNSSTRRVNVVGLFILLLILFNCSVKANTFDSIKPSPMEVATSQFQQIRFTDTVAENPITLGMQLGHQGIMQWRGDIYKFFSSGNINVGFESNKSTENKSNYRNDSAVFFKKIYEVYKEYHFLINPIISLIAGFFLTLRLSKDVPYCDYYSKERRRERGEID</sequence>
<dbReference type="Proteomes" id="UP000490535">
    <property type="component" value="Unassembled WGS sequence"/>
</dbReference>
<evidence type="ECO:0000313" key="2">
    <source>
        <dbReference type="Proteomes" id="UP000490535"/>
    </source>
</evidence>
<name>A0A833PHY3_ACIBZ</name>
<gene>
    <name evidence="1" type="ORF">GAK29_01506</name>
</gene>
<protein>
    <submittedName>
        <fullName evidence="1">Uncharacterized protein</fullName>
    </submittedName>
</protein>
<dbReference type="AlphaFoldDB" id="A0A833PHY3"/>
<dbReference type="EMBL" id="WNDP01000028">
    <property type="protein sequence ID" value="KAF1026105.1"/>
    <property type="molecule type" value="Genomic_DNA"/>
</dbReference>
<reference evidence="2" key="1">
    <citation type="journal article" date="2020" name="MBio">
        <title>Horizontal gene transfer to a defensive symbiont with a reduced genome amongst a multipartite beetle microbiome.</title>
        <authorList>
            <person name="Waterworth S.C."/>
            <person name="Florez L.V."/>
            <person name="Rees E.R."/>
            <person name="Hertweck C."/>
            <person name="Kaltenpoth M."/>
            <person name="Kwan J.C."/>
        </authorList>
    </citation>
    <scope>NUCLEOTIDE SEQUENCE [LARGE SCALE GENOMIC DNA]</scope>
</reference>
<comment type="caution">
    <text evidence="1">The sequence shown here is derived from an EMBL/GenBank/DDBJ whole genome shotgun (WGS) entry which is preliminary data.</text>
</comment>
<proteinExistence type="predicted"/>
<organism evidence="1 2">
    <name type="scientific">Acinetobacter bereziniae</name>
    <name type="common">Acinetobacter genomosp. 10</name>
    <dbReference type="NCBI Taxonomy" id="106648"/>
    <lineage>
        <taxon>Bacteria</taxon>
        <taxon>Pseudomonadati</taxon>
        <taxon>Pseudomonadota</taxon>
        <taxon>Gammaproteobacteria</taxon>
        <taxon>Moraxellales</taxon>
        <taxon>Moraxellaceae</taxon>
        <taxon>Acinetobacter</taxon>
    </lineage>
</organism>
<accession>A0A833PHY3</accession>